<keyword evidence="4" id="KW-1185">Reference proteome</keyword>
<dbReference type="Proteomes" id="UP000184517">
    <property type="component" value="Unassembled WGS sequence"/>
</dbReference>
<evidence type="ECO:0000256" key="1">
    <source>
        <dbReference type="SAM" id="Phobius"/>
    </source>
</evidence>
<feature type="transmembrane region" description="Helical" evidence="1">
    <location>
        <begin position="119"/>
        <end position="137"/>
    </location>
</feature>
<feature type="transmembrane region" description="Helical" evidence="1">
    <location>
        <begin position="71"/>
        <end position="89"/>
    </location>
</feature>
<reference evidence="4" key="1">
    <citation type="submission" date="2016-11" db="EMBL/GenBank/DDBJ databases">
        <authorList>
            <person name="Varghese N."/>
            <person name="Submissions S."/>
        </authorList>
    </citation>
    <scope>NUCLEOTIDE SEQUENCE [LARGE SCALE GENOMIC DNA]</scope>
    <source>
        <strain evidence="4">DSM 16579</strain>
    </source>
</reference>
<evidence type="ECO:0000313" key="4">
    <source>
        <dbReference type="Proteomes" id="UP000184517"/>
    </source>
</evidence>
<keyword evidence="1" id="KW-0472">Membrane</keyword>
<organism evidence="3 4">
    <name type="scientific">Marinomonas polaris DSM 16579</name>
    <dbReference type="NCBI Taxonomy" id="1122206"/>
    <lineage>
        <taxon>Bacteria</taxon>
        <taxon>Pseudomonadati</taxon>
        <taxon>Pseudomonadota</taxon>
        <taxon>Gammaproteobacteria</taxon>
        <taxon>Oceanospirillales</taxon>
        <taxon>Oceanospirillaceae</taxon>
        <taxon>Marinomonas</taxon>
    </lineage>
</organism>
<sequence>MNRMCITSEQLFNLLLLVFSSFFLYHAFHITEDSGLGSSASIPIMAFSVMVMASLMALGKSIFSSVRPVEKIPRAVFLVLLMILLYSLFLEEIGFLISSLVFIGVLVFAINGSRLVTSFALALLVVLVTYLVFRIVFKVMLPEGMIPEREILFYLKNLFN</sequence>
<dbReference type="OrthoDB" id="8907787at2"/>
<dbReference type="RefSeq" id="WP_072838206.1">
    <property type="nucleotide sequence ID" value="NZ_FQVF01000003.1"/>
</dbReference>
<keyword evidence="1" id="KW-1133">Transmembrane helix</keyword>
<feature type="domain" description="DUF1468" evidence="2">
    <location>
        <begin position="12"/>
        <end position="142"/>
    </location>
</feature>
<dbReference type="Pfam" id="PF07331">
    <property type="entry name" value="TctB"/>
    <property type="match status" value="1"/>
</dbReference>
<evidence type="ECO:0000259" key="2">
    <source>
        <dbReference type="Pfam" id="PF07331"/>
    </source>
</evidence>
<name>A0A1M4V4V2_9GAMM</name>
<dbReference type="InterPro" id="IPR009936">
    <property type="entry name" value="DUF1468"/>
</dbReference>
<dbReference type="AlphaFoldDB" id="A0A1M4V4V2"/>
<keyword evidence="1" id="KW-0812">Transmembrane</keyword>
<evidence type="ECO:0000313" key="3">
    <source>
        <dbReference type="EMBL" id="SHE64016.1"/>
    </source>
</evidence>
<protein>
    <submittedName>
        <fullName evidence="3">Tripartite tricarboxylate transporter TctB family protein</fullName>
    </submittedName>
</protein>
<feature type="transmembrane region" description="Helical" evidence="1">
    <location>
        <begin position="12"/>
        <end position="28"/>
    </location>
</feature>
<dbReference type="STRING" id="1122206.SAMN02745753_00561"/>
<proteinExistence type="predicted"/>
<gene>
    <name evidence="3" type="ORF">SAMN02745753_00561</name>
</gene>
<feature type="transmembrane region" description="Helical" evidence="1">
    <location>
        <begin position="40"/>
        <end position="59"/>
    </location>
</feature>
<accession>A0A1M4V4V2</accession>
<dbReference type="EMBL" id="FQVF01000003">
    <property type="protein sequence ID" value="SHE64016.1"/>
    <property type="molecule type" value="Genomic_DNA"/>
</dbReference>